<dbReference type="Pfam" id="PF06094">
    <property type="entry name" value="GGACT"/>
    <property type="match status" value="1"/>
</dbReference>
<dbReference type="GO" id="GO:0016740">
    <property type="term" value="F:transferase activity"/>
    <property type="evidence" value="ECO:0007669"/>
    <property type="project" value="UniProtKB-KW"/>
</dbReference>
<dbReference type="GO" id="GO:0061929">
    <property type="term" value="F:gamma-glutamylaminecyclotransferase activity"/>
    <property type="evidence" value="ECO:0007669"/>
    <property type="project" value="InterPro"/>
</dbReference>
<evidence type="ECO:0000313" key="6">
    <source>
        <dbReference type="Proteomes" id="UP000253034"/>
    </source>
</evidence>
<dbReference type="InterPro" id="IPR013024">
    <property type="entry name" value="GGCT-like"/>
</dbReference>
<dbReference type="Proteomes" id="UP000253034">
    <property type="component" value="Unassembled WGS sequence"/>
</dbReference>
<dbReference type="CDD" id="cd06661">
    <property type="entry name" value="GGCT_like"/>
    <property type="match status" value="1"/>
</dbReference>
<comment type="caution">
    <text evidence="5">The sequence shown here is derived from an EMBL/GenBank/DDBJ whole genome shotgun (WGS) entry which is preliminary data.</text>
</comment>
<feature type="domain" description="Gamma-glutamylcyclotransferase AIG2-like" evidence="4">
    <location>
        <begin position="3"/>
        <end position="107"/>
    </location>
</feature>
<feature type="active site" description="Proton acceptor" evidence="2">
    <location>
        <position position="71"/>
    </location>
</feature>
<dbReference type="OrthoDB" id="8538589at2"/>
<dbReference type="GO" id="GO:0005829">
    <property type="term" value="C:cytosol"/>
    <property type="evidence" value="ECO:0007669"/>
    <property type="project" value="TreeGrafter"/>
</dbReference>
<comment type="similarity">
    <text evidence="1 3">Belongs to the gamma-glutamylcyclotransferase family.</text>
</comment>
<sequence length="128" mass="14762">MYVFVYGSLMRGYWNHPLLDNEKYAGAATVKGYGLYNVASYPGVVRREGVGVRGELYDVCERTLSVLDQLEDEGDMYIRRAVTAETDEGEAEAFIYVWNGSVREDDYVPLEKLPWKPLKERLERRGLR</sequence>
<dbReference type="EMBL" id="QPJT01000047">
    <property type="protein sequence ID" value="RCX07884.1"/>
    <property type="molecule type" value="Genomic_DNA"/>
</dbReference>
<protein>
    <recommendedName>
        <fullName evidence="3">Gamma-glutamylcyclotransferase family protein</fullName>
    </recommendedName>
</protein>
<name>A0A369AKB3_9FIRM</name>
<proteinExistence type="inferred from homology"/>
<keyword evidence="6" id="KW-1185">Reference proteome</keyword>
<gene>
    <name evidence="5" type="ORF">DFR58_1474</name>
</gene>
<evidence type="ECO:0000256" key="3">
    <source>
        <dbReference type="RuleBase" id="RU367036"/>
    </source>
</evidence>
<keyword evidence="5" id="KW-0808">Transferase</keyword>
<dbReference type="SUPFAM" id="SSF110857">
    <property type="entry name" value="Gamma-glutamyl cyclotransferase-like"/>
    <property type="match status" value="1"/>
</dbReference>
<dbReference type="Gene3D" id="3.10.490.10">
    <property type="entry name" value="Gamma-glutamyl cyclotransferase-like"/>
    <property type="match status" value="1"/>
</dbReference>
<evidence type="ECO:0000256" key="1">
    <source>
        <dbReference type="ARBA" id="ARBA00008861"/>
    </source>
</evidence>
<dbReference type="RefSeq" id="WP_114300317.1">
    <property type="nucleotide sequence ID" value="NZ_QPJT01000047.1"/>
</dbReference>
<evidence type="ECO:0000256" key="2">
    <source>
        <dbReference type="PIRSR" id="PIRSR639126-1"/>
    </source>
</evidence>
<dbReference type="PANTHER" id="PTHR12510:SF4">
    <property type="entry name" value="GAMMA-GLUTAMYLAMINECYCLOTRANSFERASE"/>
    <property type="match status" value="1"/>
</dbReference>
<dbReference type="PANTHER" id="PTHR12510">
    <property type="entry name" value="TROPONIN C-AKIN-1 PROTEIN"/>
    <property type="match status" value="1"/>
</dbReference>
<dbReference type="InterPro" id="IPR009288">
    <property type="entry name" value="AIG2-like_dom"/>
</dbReference>
<evidence type="ECO:0000259" key="4">
    <source>
        <dbReference type="Pfam" id="PF06094"/>
    </source>
</evidence>
<evidence type="ECO:0000313" key="5">
    <source>
        <dbReference type="EMBL" id="RCX07884.1"/>
    </source>
</evidence>
<dbReference type="AlphaFoldDB" id="A0A369AKB3"/>
<dbReference type="InterPro" id="IPR039126">
    <property type="entry name" value="GGACT"/>
</dbReference>
<organism evidence="5 6">
    <name type="scientific">Anaerobacterium chartisolvens</name>
    <dbReference type="NCBI Taxonomy" id="1297424"/>
    <lineage>
        <taxon>Bacteria</taxon>
        <taxon>Bacillati</taxon>
        <taxon>Bacillota</taxon>
        <taxon>Clostridia</taxon>
        <taxon>Eubacteriales</taxon>
        <taxon>Oscillospiraceae</taxon>
        <taxon>Anaerobacterium</taxon>
    </lineage>
</organism>
<dbReference type="InterPro" id="IPR036568">
    <property type="entry name" value="GGCT-like_sf"/>
</dbReference>
<accession>A0A369AKB3</accession>
<reference evidence="5 6" key="1">
    <citation type="submission" date="2018-07" db="EMBL/GenBank/DDBJ databases">
        <title>Genomic Encyclopedia of Type Strains, Phase IV (KMG-IV): sequencing the most valuable type-strain genomes for metagenomic binning, comparative biology and taxonomic classification.</title>
        <authorList>
            <person name="Goeker M."/>
        </authorList>
    </citation>
    <scope>NUCLEOTIDE SEQUENCE [LARGE SCALE GENOMIC DNA]</scope>
    <source>
        <strain evidence="5 6">DSM 27016</strain>
    </source>
</reference>